<protein>
    <submittedName>
        <fullName evidence="2">Uncharacterized protein</fullName>
    </submittedName>
</protein>
<reference evidence="2 3" key="1">
    <citation type="journal article" date="2021" name="Elife">
        <title>Chloroplast acquisition without the gene transfer in kleptoplastic sea slugs, Plakobranchus ocellatus.</title>
        <authorList>
            <person name="Maeda T."/>
            <person name="Takahashi S."/>
            <person name="Yoshida T."/>
            <person name="Shimamura S."/>
            <person name="Takaki Y."/>
            <person name="Nagai Y."/>
            <person name="Toyoda A."/>
            <person name="Suzuki Y."/>
            <person name="Arimoto A."/>
            <person name="Ishii H."/>
            <person name="Satoh N."/>
            <person name="Nishiyama T."/>
            <person name="Hasebe M."/>
            <person name="Maruyama T."/>
            <person name="Minagawa J."/>
            <person name="Obokata J."/>
            <person name="Shigenobu S."/>
        </authorList>
    </citation>
    <scope>NUCLEOTIDE SEQUENCE [LARGE SCALE GENOMIC DNA]</scope>
</reference>
<feature type="compositionally biased region" description="Basic and acidic residues" evidence="1">
    <location>
        <begin position="442"/>
        <end position="456"/>
    </location>
</feature>
<organism evidence="2 3">
    <name type="scientific">Plakobranchus ocellatus</name>
    <dbReference type="NCBI Taxonomy" id="259542"/>
    <lineage>
        <taxon>Eukaryota</taxon>
        <taxon>Metazoa</taxon>
        <taxon>Spiralia</taxon>
        <taxon>Lophotrochozoa</taxon>
        <taxon>Mollusca</taxon>
        <taxon>Gastropoda</taxon>
        <taxon>Heterobranchia</taxon>
        <taxon>Euthyneura</taxon>
        <taxon>Panpulmonata</taxon>
        <taxon>Sacoglossa</taxon>
        <taxon>Placobranchoidea</taxon>
        <taxon>Plakobranchidae</taxon>
        <taxon>Plakobranchus</taxon>
    </lineage>
</organism>
<feature type="compositionally biased region" description="Low complexity" evidence="1">
    <location>
        <begin position="165"/>
        <end position="183"/>
    </location>
</feature>
<comment type="caution">
    <text evidence="2">The sequence shown here is derived from an EMBL/GenBank/DDBJ whole genome shotgun (WGS) entry which is preliminary data.</text>
</comment>
<feature type="compositionally biased region" description="Low complexity" evidence="1">
    <location>
        <begin position="253"/>
        <end position="263"/>
    </location>
</feature>
<gene>
    <name evidence="2" type="ORF">PoB_005318300</name>
</gene>
<feature type="compositionally biased region" description="Basic and acidic residues" evidence="1">
    <location>
        <begin position="264"/>
        <end position="274"/>
    </location>
</feature>
<feature type="compositionally biased region" description="Basic residues" evidence="1">
    <location>
        <begin position="32"/>
        <end position="41"/>
    </location>
</feature>
<evidence type="ECO:0000313" key="3">
    <source>
        <dbReference type="Proteomes" id="UP000735302"/>
    </source>
</evidence>
<accession>A0AAV4C435</accession>
<dbReference type="EMBL" id="BLXT01005852">
    <property type="protein sequence ID" value="GFO26678.1"/>
    <property type="molecule type" value="Genomic_DNA"/>
</dbReference>
<dbReference type="AlphaFoldDB" id="A0AAV4C435"/>
<feature type="region of interest" description="Disordered" evidence="1">
    <location>
        <begin position="392"/>
        <end position="466"/>
    </location>
</feature>
<feature type="compositionally biased region" description="Basic and acidic residues" evidence="1">
    <location>
        <begin position="42"/>
        <end position="55"/>
    </location>
</feature>
<feature type="compositionally biased region" description="Low complexity" evidence="1">
    <location>
        <begin position="275"/>
        <end position="290"/>
    </location>
</feature>
<evidence type="ECO:0000313" key="2">
    <source>
        <dbReference type="EMBL" id="GFO26678.1"/>
    </source>
</evidence>
<proteinExistence type="predicted"/>
<keyword evidence="3" id="KW-1185">Reference proteome</keyword>
<name>A0AAV4C435_9GAST</name>
<feature type="compositionally biased region" description="Polar residues" evidence="1">
    <location>
        <begin position="332"/>
        <end position="349"/>
    </location>
</feature>
<feature type="compositionally biased region" description="Low complexity" evidence="1">
    <location>
        <begin position="394"/>
        <end position="405"/>
    </location>
</feature>
<feature type="region of interest" description="Disordered" evidence="1">
    <location>
        <begin position="1"/>
        <end position="365"/>
    </location>
</feature>
<dbReference type="Proteomes" id="UP000735302">
    <property type="component" value="Unassembled WGS sequence"/>
</dbReference>
<feature type="compositionally biased region" description="Basic residues" evidence="1">
    <location>
        <begin position="519"/>
        <end position="537"/>
    </location>
</feature>
<feature type="compositionally biased region" description="Basic residues" evidence="1">
    <location>
        <begin position="301"/>
        <end position="310"/>
    </location>
</feature>
<feature type="region of interest" description="Disordered" evidence="1">
    <location>
        <begin position="480"/>
        <end position="563"/>
    </location>
</feature>
<sequence>MKARDDIEGEEFEDLTLFHADGSGGGQVQQHPQRKRKRKREKKESREDEEGEKRVYSFSQEQTEAELKDESRLAKRRKRGGEAEGDAESKAENFIAQPNQNLSVSVRKKASDSTVSAHASHKPKSLRLSSEKIEMSADTKLTPSSEETHPKKRKKRRKDSEQCENSSGNSNIGTNISSHGGSNPCVIDHDSTQATSKNANSNARSRSPQKSSVAQSVFSSPVEKVIYSRVDSPLQRKKGGSQKDNKAAKVQLSESTDSTSSNSEDARKLSDTKSHSPSAPLSLHSSLDLAESLVSSSSGRKSPKKTRNKSKSSSTASSVKKGKQSADDDSVQQKSLQPGSELKVSSSGEDGSGKDPSGSHSDQTAGPAVLVKSIFSSIKEKFVDPYIPAVAVAQSQESSSRSESSMDWSLGANDESSSATVADDVGDDKAVSKRTLSNTDPGPDRQKALYHFKGEDSSLTPYGKKKVVFDLRKNRANKFQDYIKSLRQQPDSPHVPEKSPSNSILKPGLSPDLSTAAKGGKKKLGKAKRSPKKKKKAREGSRSPSPGHGKLKPVRSRSDLRIS</sequence>
<feature type="compositionally biased region" description="Polar residues" evidence="1">
    <location>
        <begin position="208"/>
        <end position="219"/>
    </location>
</feature>
<evidence type="ECO:0000256" key="1">
    <source>
        <dbReference type="SAM" id="MobiDB-lite"/>
    </source>
</evidence>